<accession>A0A1X7SWS3</accession>
<dbReference type="AlphaFoldDB" id="A0A1X7SWS3"/>
<dbReference type="EnsemblMetazoa" id="Aqu2.1.06568_001">
    <property type="protein sequence ID" value="Aqu2.1.06568_001"/>
    <property type="gene ID" value="Aqu2.1.06568"/>
</dbReference>
<organism evidence="1">
    <name type="scientific">Amphimedon queenslandica</name>
    <name type="common">Sponge</name>
    <dbReference type="NCBI Taxonomy" id="400682"/>
    <lineage>
        <taxon>Eukaryota</taxon>
        <taxon>Metazoa</taxon>
        <taxon>Porifera</taxon>
        <taxon>Demospongiae</taxon>
        <taxon>Heteroscleromorpha</taxon>
        <taxon>Haplosclerida</taxon>
        <taxon>Niphatidae</taxon>
        <taxon>Amphimedon</taxon>
    </lineage>
</organism>
<evidence type="ECO:0000313" key="1">
    <source>
        <dbReference type="EnsemblMetazoa" id="Aqu2.1.06568_001"/>
    </source>
</evidence>
<protein>
    <submittedName>
        <fullName evidence="1">Uncharacterized protein</fullName>
    </submittedName>
</protein>
<reference evidence="1" key="1">
    <citation type="submission" date="2017-05" db="UniProtKB">
        <authorList>
            <consortium name="EnsemblMetazoa"/>
        </authorList>
    </citation>
    <scope>IDENTIFICATION</scope>
</reference>
<dbReference type="InParanoid" id="A0A1X7SWS3"/>
<name>A0A1X7SWS3_AMPQE</name>
<proteinExistence type="predicted"/>
<sequence>LKTGSPQQVLRSTKQMMERVSEFTAGINVEELHPKEKDDFVLSKDIISLHHIGGIISGTIALKQCRVKKIDCITPAGEAVTFSLSMKVPDSCLLCVPL</sequence>